<dbReference type="GO" id="GO:0051082">
    <property type="term" value="F:unfolded protein binding"/>
    <property type="evidence" value="ECO:0007669"/>
    <property type="project" value="InterPro"/>
</dbReference>
<dbReference type="Pfam" id="PF00684">
    <property type="entry name" value="DnaJ_CXXCXGXG"/>
    <property type="match status" value="1"/>
</dbReference>
<dbReference type="Pfam" id="PF00226">
    <property type="entry name" value="DnaJ"/>
    <property type="match status" value="1"/>
</dbReference>
<dbReference type="SUPFAM" id="SSF46565">
    <property type="entry name" value="Chaperone J-domain"/>
    <property type="match status" value="1"/>
</dbReference>
<dbReference type="InterPro" id="IPR036869">
    <property type="entry name" value="J_dom_sf"/>
</dbReference>
<dbReference type="HAMAP" id="MF_01152">
    <property type="entry name" value="DnaJ"/>
    <property type="match status" value="1"/>
</dbReference>
<dbReference type="InterPro" id="IPR018253">
    <property type="entry name" value="DnaJ_domain_CS"/>
</dbReference>
<evidence type="ECO:0000313" key="11">
    <source>
        <dbReference type="Proteomes" id="UP000292702"/>
    </source>
</evidence>
<dbReference type="Gene3D" id="2.60.260.20">
    <property type="entry name" value="Urease metallochaperone UreE, N-terminal domain"/>
    <property type="match status" value="2"/>
</dbReference>
<dbReference type="PROSITE" id="PS00636">
    <property type="entry name" value="DNAJ_1"/>
    <property type="match status" value="1"/>
</dbReference>
<proteinExistence type="inferred from homology"/>
<dbReference type="GO" id="GO:0005524">
    <property type="term" value="F:ATP binding"/>
    <property type="evidence" value="ECO:0007669"/>
    <property type="project" value="InterPro"/>
</dbReference>
<feature type="signal peptide" evidence="7">
    <location>
        <begin position="1"/>
        <end position="21"/>
    </location>
</feature>
<dbReference type="InterPro" id="IPR001305">
    <property type="entry name" value="HSP_DnaJ_Cys-rich_dom"/>
</dbReference>
<name>A0A4R0R5W9_9APHY</name>
<dbReference type="InterPro" id="IPR001623">
    <property type="entry name" value="DnaJ_domain"/>
</dbReference>
<evidence type="ECO:0000256" key="7">
    <source>
        <dbReference type="SAM" id="SignalP"/>
    </source>
</evidence>
<reference evidence="10 11" key="1">
    <citation type="submission" date="2018-11" db="EMBL/GenBank/DDBJ databases">
        <title>Genome assembly of Steccherinum ochraceum LE-BIN_3174, the white-rot fungus of the Steccherinaceae family (The Residual Polyporoid clade, Polyporales, Basidiomycota).</title>
        <authorList>
            <person name="Fedorova T.V."/>
            <person name="Glazunova O.A."/>
            <person name="Landesman E.O."/>
            <person name="Moiseenko K.V."/>
            <person name="Psurtseva N.V."/>
            <person name="Savinova O.S."/>
            <person name="Shakhova N.V."/>
            <person name="Tyazhelova T.V."/>
            <person name="Vasina D.V."/>
        </authorList>
    </citation>
    <scope>NUCLEOTIDE SEQUENCE [LARGE SCALE GENOMIC DNA]</scope>
    <source>
        <strain evidence="10 11">LE-BIN_3174</strain>
    </source>
</reference>
<evidence type="ECO:0000259" key="9">
    <source>
        <dbReference type="PROSITE" id="PS51188"/>
    </source>
</evidence>
<accession>A0A4R0R5W9</accession>
<dbReference type="PANTHER" id="PTHR43888">
    <property type="entry name" value="DNAJ-LIKE-2, ISOFORM A-RELATED"/>
    <property type="match status" value="1"/>
</dbReference>
<dbReference type="SUPFAM" id="SSF57938">
    <property type="entry name" value="DnaJ/Hsp40 cysteine-rich domain"/>
    <property type="match status" value="1"/>
</dbReference>
<dbReference type="Gene3D" id="2.10.230.10">
    <property type="entry name" value="Heat shock protein DnaJ, cysteine-rich domain"/>
    <property type="match status" value="1"/>
</dbReference>
<dbReference type="FunFam" id="2.60.260.20:FF:000013">
    <property type="entry name" value="DnaJ subfamily B member 11"/>
    <property type="match status" value="1"/>
</dbReference>
<dbReference type="InterPro" id="IPR044713">
    <property type="entry name" value="DNJA1/2-like"/>
</dbReference>
<keyword evidence="4 6" id="KW-0862">Zinc</keyword>
<dbReference type="CDD" id="cd10719">
    <property type="entry name" value="DnaJ_zf"/>
    <property type="match status" value="1"/>
</dbReference>
<keyword evidence="5" id="KW-0143">Chaperone</keyword>
<dbReference type="CDD" id="cd06257">
    <property type="entry name" value="DnaJ"/>
    <property type="match status" value="1"/>
</dbReference>
<dbReference type="EMBL" id="RWJN01000448">
    <property type="protein sequence ID" value="TCD61593.1"/>
    <property type="molecule type" value="Genomic_DNA"/>
</dbReference>
<keyword evidence="2" id="KW-0677">Repeat</keyword>
<evidence type="ECO:0000256" key="6">
    <source>
        <dbReference type="PROSITE-ProRule" id="PRU00546"/>
    </source>
</evidence>
<dbReference type="Pfam" id="PF01556">
    <property type="entry name" value="DnaJ_C"/>
    <property type="match status" value="1"/>
</dbReference>
<evidence type="ECO:0000313" key="10">
    <source>
        <dbReference type="EMBL" id="TCD61593.1"/>
    </source>
</evidence>
<evidence type="ECO:0000256" key="2">
    <source>
        <dbReference type="ARBA" id="ARBA00022737"/>
    </source>
</evidence>
<gene>
    <name evidence="10" type="primary">SCJ1</name>
    <name evidence="10" type="ORF">EIP91_008179</name>
</gene>
<dbReference type="STRING" id="92696.A0A4R0R5W9"/>
<sequence length="372" mass="41528">MAAFALLWLSTLLLLALLVNAADLYKVLDIDRSASEKDIRAAYKRLSRKYHPDKNKDESAEEKFVEVAHAYEVLSDPQKRQIYDRHGEEGLKAHEGGHQHHANPFDMFQSFFGAQQGSQTRRGPTSLMEMEVNLADMYKGASIDFMVKKRILCDHCRGSGAASSADIHTCTGCNGQGVKIVRQQIFPGMFSQSQVSCNECQGRGKIIKKQCPHCQGAKVLDHTQRYTLDVPEGAPEAHEIVFEGEADESPDWEAGDIVIRVRSKKDKGGFRRKESGLYWKETISVDEALLGFERNLTHLDGRTIELKRHSVTQPGYVQTLKGEGMPIQGESGHGDLYVEYNVVLPRSLSPQLKQKLAEAFHGDTAAKGKDEL</sequence>
<feature type="domain" description="J" evidence="8">
    <location>
        <begin position="23"/>
        <end position="87"/>
    </location>
</feature>
<dbReference type="CDD" id="cd10747">
    <property type="entry name" value="DnaJ_C"/>
    <property type="match status" value="1"/>
</dbReference>
<feature type="chain" id="PRO_5020749602" evidence="7">
    <location>
        <begin position="22"/>
        <end position="372"/>
    </location>
</feature>
<dbReference type="GO" id="GO:0009408">
    <property type="term" value="P:response to heat"/>
    <property type="evidence" value="ECO:0007669"/>
    <property type="project" value="InterPro"/>
</dbReference>
<keyword evidence="11" id="KW-1185">Reference proteome</keyword>
<evidence type="ECO:0000256" key="4">
    <source>
        <dbReference type="ARBA" id="ARBA00022833"/>
    </source>
</evidence>
<dbReference type="InterPro" id="IPR002939">
    <property type="entry name" value="DnaJ_C"/>
</dbReference>
<dbReference type="OrthoDB" id="550424at2759"/>
<evidence type="ECO:0000256" key="5">
    <source>
        <dbReference type="ARBA" id="ARBA00023186"/>
    </source>
</evidence>
<dbReference type="SUPFAM" id="SSF49493">
    <property type="entry name" value="HSP40/DnaJ peptide-binding domain"/>
    <property type="match status" value="2"/>
</dbReference>
<keyword evidence="1 6" id="KW-0479">Metal-binding</keyword>
<dbReference type="PROSITE" id="PS51188">
    <property type="entry name" value="ZF_CR"/>
    <property type="match status" value="1"/>
</dbReference>
<feature type="zinc finger region" description="CR-type" evidence="6">
    <location>
        <begin position="140"/>
        <end position="223"/>
    </location>
</feature>
<organism evidence="10 11">
    <name type="scientific">Steccherinum ochraceum</name>
    <dbReference type="NCBI Taxonomy" id="92696"/>
    <lineage>
        <taxon>Eukaryota</taxon>
        <taxon>Fungi</taxon>
        <taxon>Dikarya</taxon>
        <taxon>Basidiomycota</taxon>
        <taxon>Agaricomycotina</taxon>
        <taxon>Agaricomycetes</taxon>
        <taxon>Polyporales</taxon>
        <taxon>Steccherinaceae</taxon>
        <taxon>Steccherinum</taxon>
    </lineage>
</organism>
<dbReference type="FunFam" id="2.10.230.10:FF:000002">
    <property type="entry name" value="Molecular chaperone DnaJ"/>
    <property type="match status" value="1"/>
</dbReference>
<dbReference type="InterPro" id="IPR036410">
    <property type="entry name" value="HSP_DnaJ_Cys-rich_dom_sf"/>
</dbReference>
<evidence type="ECO:0000259" key="8">
    <source>
        <dbReference type="PROSITE" id="PS50076"/>
    </source>
</evidence>
<dbReference type="GO" id="GO:0006457">
    <property type="term" value="P:protein folding"/>
    <property type="evidence" value="ECO:0007669"/>
    <property type="project" value="InterPro"/>
</dbReference>
<keyword evidence="3 6" id="KW-0863">Zinc-finger</keyword>
<protein>
    <submittedName>
        <fullName evidence="10">DnaJ-protein scj1</fullName>
    </submittedName>
</protein>
<evidence type="ECO:0000256" key="1">
    <source>
        <dbReference type="ARBA" id="ARBA00022723"/>
    </source>
</evidence>
<dbReference type="AlphaFoldDB" id="A0A4R0R5W9"/>
<dbReference type="GO" id="GO:0030544">
    <property type="term" value="F:Hsp70 protein binding"/>
    <property type="evidence" value="ECO:0007669"/>
    <property type="project" value="InterPro"/>
</dbReference>
<dbReference type="InterPro" id="IPR012724">
    <property type="entry name" value="DnaJ"/>
</dbReference>
<comment type="caution">
    <text evidence="10">The sequence shown here is derived from an EMBL/GenBank/DDBJ whole genome shotgun (WGS) entry which is preliminary data.</text>
</comment>
<dbReference type="Gene3D" id="1.10.287.110">
    <property type="entry name" value="DnaJ domain"/>
    <property type="match status" value="1"/>
</dbReference>
<feature type="domain" description="CR-type" evidence="9">
    <location>
        <begin position="140"/>
        <end position="223"/>
    </location>
</feature>
<dbReference type="InterPro" id="IPR008971">
    <property type="entry name" value="HSP40/DnaJ_pept-bd"/>
</dbReference>
<dbReference type="Proteomes" id="UP000292702">
    <property type="component" value="Unassembled WGS sequence"/>
</dbReference>
<dbReference type="PROSITE" id="PS50076">
    <property type="entry name" value="DNAJ_2"/>
    <property type="match status" value="1"/>
</dbReference>
<dbReference type="GO" id="GO:0008270">
    <property type="term" value="F:zinc ion binding"/>
    <property type="evidence" value="ECO:0007669"/>
    <property type="project" value="UniProtKB-KW"/>
</dbReference>
<keyword evidence="7" id="KW-0732">Signal</keyword>
<dbReference type="SMART" id="SM00271">
    <property type="entry name" value="DnaJ"/>
    <property type="match status" value="1"/>
</dbReference>
<dbReference type="PRINTS" id="PR00625">
    <property type="entry name" value="JDOMAIN"/>
</dbReference>
<evidence type="ECO:0000256" key="3">
    <source>
        <dbReference type="ARBA" id="ARBA00022771"/>
    </source>
</evidence>